<organism evidence="1 2">
    <name type="scientific">Lysobacter niastensis</name>
    <dbReference type="NCBI Taxonomy" id="380629"/>
    <lineage>
        <taxon>Bacteria</taxon>
        <taxon>Pseudomonadati</taxon>
        <taxon>Pseudomonadota</taxon>
        <taxon>Gammaproteobacteria</taxon>
        <taxon>Lysobacterales</taxon>
        <taxon>Lysobacteraceae</taxon>
        <taxon>Lysobacter</taxon>
    </lineage>
</organism>
<accession>A0ABU1WBR9</accession>
<dbReference type="EMBL" id="JAVDVY010000002">
    <property type="protein sequence ID" value="MDR7135089.1"/>
    <property type="molecule type" value="Genomic_DNA"/>
</dbReference>
<name>A0ABU1WBR9_9GAMM</name>
<evidence type="ECO:0000313" key="1">
    <source>
        <dbReference type="EMBL" id="MDR7135089.1"/>
    </source>
</evidence>
<protein>
    <submittedName>
        <fullName evidence="1">Uncharacterized protein</fullName>
    </submittedName>
</protein>
<reference evidence="1 2" key="1">
    <citation type="submission" date="2023-07" db="EMBL/GenBank/DDBJ databases">
        <title>Sorghum-associated microbial communities from plants grown in Nebraska, USA.</title>
        <authorList>
            <person name="Schachtman D."/>
        </authorList>
    </citation>
    <scope>NUCLEOTIDE SEQUENCE [LARGE SCALE GENOMIC DNA]</scope>
    <source>
        <strain evidence="1 2">BE198</strain>
    </source>
</reference>
<comment type="caution">
    <text evidence="1">The sequence shown here is derived from an EMBL/GenBank/DDBJ whole genome shotgun (WGS) entry which is preliminary data.</text>
</comment>
<gene>
    <name evidence="1" type="ORF">J2X06_002298</name>
</gene>
<keyword evidence="2" id="KW-1185">Reference proteome</keyword>
<proteinExistence type="predicted"/>
<evidence type="ECO:0000313" key="2">
    <source>
        <dbReference type="Proteomes" id="UP001251524"/>
    </source>
</evidence>
<dbReference type="Proteomes" id="UP001251524">
    <property type="component" value="Unassembled WGS sequence"/>
</dbReference>
<sequence length="38" mass="3726">MPVNGALANSAPVDSAIAGGARHSSIVKGEKKGFDVSS</sequence>